<proteinExistence type="predicted"/>
<keyword evidence="4" id="KW-1185">Reference proteome</keyword>
<comment type="caution">
    <text evidence="3">The sequence shown here is derived from an EMBL/GenBank/DDBJ whole genome shotgun (WGS) entry which is preliminary data.</text>
</comment>
<dbReference type="EMBL" id="JASVDS010000002">
    <property type="protein sequence ID" value="MDL5031792.1"/>
    <property type="molecule type" value="Genomic_DNA"/>
</dbReference>
<protein>
    <submittedName>
        <fullName evidence="3">Uncharacterized protein</fullName>
    </submittedName>
</protein>
<sequence length="792" mass="85674">MTVVRRQFLLGSALGMLGGLHLTACGGGDAAPSTGSSQTPGSSPTTAPGSGSSIDGTLPAAADNQMKVSLPSGSETQYPLQFGRPFVAGEIPGVPVVLLDGVVMPSQADVKTRHADGSVKFAVISVILPTLGTAERTISFGNQEVRAQTPVPIADMLSRYDFDATIQLAFGQADPAPAKVSAREILATLTDAGLAAETAAGGVQSRYWTQGPVCTTVLLCDHKTKAFDRGSNATRAVRPMFHVQFWPTIGRYHVRHIVEVADVTKLKDEKPVIVSFGTGQSSPQVRLSEAANLYLGTWQSRAYWGGADIPRANLRHGVAYLARTKAMPNYDSSLVMEPTALTSYARDYAARPQGLGARGYWEIAMAAAGGRPDLGLMPKWDTVSMYSGQASMQAICERQAELAGSWAFYFREGDSLKPIYGSTSGQGRILSKLGRPTVFLYDSNRYWTQAAVADRFKVDGASDSARDGWVHDVAHTPGVFWWMYLSSGQAFWHEKLLQLAAWSQFVVNPGLSYNSVANGASSKALIINGVQVRGWGWQFRNRARAWWAALDGSPERLLLEQSLTDAVAQRYGLYDIPSTLDSHPIRTTWNANYKAWFTSGPAQPRPNALAYWDGFGGYTRDQFIASVGMPPDDWGGGATAPWMQNFITLSVCHAVELGFTAAQPLANWVVRQAIVIANSSHPRHIADYVFPQTKTDGTFYQTLDDLYDGFSYLAEGDYPSSMPADSTKGFPGSGPAGSYQVTVEGYGAIAVAAIALANGHPDQAAAWRVVGPWSRYTRHFNYDPRYAILPRT</sequence>
<evidence type="ECO:0000313" key="4">
    <source>
        <dbReference type="Proteomes" id="UP001238603"/>
    </source>
</evidence>
<evidence type="ECO:0000256" key="1">
    <source>
        <dbReference type="SAM" id="MobiDB-lite"/>
    </source>
</evidence>
<feature type="region of interest" description="Disordered" evidence="1">
    <location>
        <begin position="28"/>
        <end position="58"/>
    </location>
</feature>
<name>A0ABT7LG21_9BURK</name>
<feature type="signal peptide" evidence="2">
    <location>
        <begin position="1"/>
        <end position="24"/>
    </location>
</feature>
<reference evidence="3 4" key="1">
    <citation type="submission" date="2023-06" db="EMBL/GenBank/DDBJ databases">
        <title>Pelomonas sp. APW6 16S ribosomal RNA gene genome sequencing and assembly.</title>
        <authorList>
            <person name="Woo H."/>
        </authorList>
    </citation>
    <scope>NUCLEOTIDE SEQUENCE [LARGE SCALE GENOMIC DNA]</scope>
    <source>
        <strain evidence="3 4">APW6</strain>
    </source>
</reference>
<dbReference type="RefSeq" id="WP_285981905.1">
    <property type="nucleotide sequence ID" value="NZ_JASVDS010000002.1"/>
</dbReference>
<feature type="chain" id="PRO_5046272656" evidence="2">
    <location>
        <begin position="25"/>
        <end position="792"/>
    </location>
</feature>
<organism evidence="3 4">
    <name type="scientific">Roseateles subflavus</name>
    <dbReference type="NCBI Taxonomy" id="3053353"/>
    <lineage>
        <taxon>Bacteria</taxon>
        <taxon>Pseudomonadati</taxon>
        <taxon>Pseudomonadota</taxon>
        <taxon>Betaproteobacteria</taxon>
        <taxon>Burkholderiales</taxon>
        <taxon>Sphaerotilaceae</taxon>
        <taxon>Roseateles</taxon>
    </lineage>
</organism>
<evidence type="ECO:0000256" key="2">
    <source>
        <dbReference type="SAM" id="SignalP"/>
    </source>
</evidence>
<gene>
    <name evidence="3" type="ORF">QRD43_07710</name>
</gene>
<keyword evidence="2" id="KW-0732">Signal</keyword>
<evidence type="ECO:0000313" key="3">
    <source>
        <dbReference type="EMBL" id="MDL5031792.1"/>
    </source>
</evidence>
<feature type="compositionally biased region" description="Low complexity" evidence="1">
    <location>
        <begin position="32"/>
        <end position="53"/>
    </location>
</feature>
<accession>A0ABT7LG21</accession>
<dbReference type="Proteomes" id="UP001238603">
    <property type="component" value="Unassembled WGS sequence"/>
</dbReference>